<dbReference type="InterPro" id="IPR007314">
    <property type="entry name" value="Cofac_haem-bd_dom"/>
</dbReference>
<dbReference type="SUPFAM" id="SSF159501">
    <property type="entry name" value="EreA/ChaN-like"/>
    <property type="match status" value="1"/>
</dbReference>
<dbReference type="EMBL" id="CP101118">
    <property type="protein sequence ID" value="WZF90643.1"/>
    <property type="molecule type" value="Genomic_DNA"/>
</dbReference>
<dbReference type="Pfam" id="PF04187">
    <property type="entry name" value="Cofac_haem_bdg"/>
    <property type="match status" value="1"/>
</dbReference>
<evidence type="ECO:0000313" key="4">
    <source>
        <dbReference type="Proteomes" id="UP001475781"/>
    </source>
</evidence>
<reference evidence="3 4" key="1">
    <citation type="submission" date="2022-07" db="EMBL/GenBank/DDBJ databases">
        <title>A copper resistant bacterium isolated from sediment samples of deep sea hydrothermal areas.</title>
        <authorList>
            <person name="Zeng X."/>
        </authorList>
    </citation>
    <scope>NUCLEOTIDE SEQUENCE [LARGE SCALE GENOMIC DNA]</scope>
    <source>
        <strain evidence="4">CuT 6</strain>
    </source>
</reference>
<sequence length="313" mass="34968">MPSSSSPKGLTIPQTQYDARVVEPESGAALTPEQLARRLAETDVVIVGEYHGHHGSHLLQSRLQMALFRQQPRQILSMEQFNLDRQPELDRYLKGETGETEMIEDAGAWDNYRASYRPVVEFARQQNLPVIAANAPADVVRCVGRKGPSYLDQVSRSIRQALPSDPFTDTPAYREKFAGAIGASHQANSTMNERMENTYKAQLLRDNAMAARILEARAAFPGYQVLHLTGTFHSEGGLGTVALLKQRAPALSVAVISPVFWPATNSKPPLEQNRSKGDFLYFIQPLPDEFKDPEREREAMTARFQRSARKTCD</sequence>
<feature type="domain" description="Haem-binding uptake Tiki superfamily ChaN" evidence="2">
    <location>
        <begin position="35"/>
        <end position="243"/>
    </location>
</feature>
<keyword evidence="4" id="KW-1185">Reference proteome</keyword>
<organism evidence="3 4">
    <name type="scientific">Marinobacter metalliresistant</name>
    <dbReference type="NCBI Taxonomy" id="2961995"/>
    <lineage>
        <taxon>Bacteria</taxon>
        <taxon>Pseudomonadati</taxon>
        <taxon>Pseudomonadota</taxon>
        <taxon>Gammaproteobacteria</taxon>
        <taxon>Pseudomonadales</taxon>
        <taxon>Marinobacteraceae</taxon>
        <taxon>Marinobacter</taxon>
    </lineage>
</organism>
<protein>
    <submittedName>
        <fullName evidence="3">ChaN family lipoprotein</fullName>
    </submittedName>
</protein>
<accession>A0ABZ2W7D9</accession>
<proteinExistence type="predicted"/>
<dbReference type="Gene3D" id="3.40.50.11550">
    <property type="match status" value="1"/>
</dbReference>
<dbReference type="Proteomes" id="UP001475781">
    <property type="component" value="Chromosome"/>
</dbReference>
<evidence type="ECO:0000259" key="2">
    <source>
        <dbReference type="Pfam" id="PF04187"/>
    </source>
</evidence>
<keyword evidence="3" id="KW-0449">Lipoprotein</keyword>
<name>A0ABZ2W7D9_9GAMM</name>
<feature type="region of interest" description="Disordered" evidence="1">
    <location>
        <begin position="293"/>
        <end position="313"/>
    </location>
</feature>
<evidence type="ECO:0000256" key="1">
    <source>
        <dbReference type="SAM" id="MobiDB-lite"/>
    </source>
</evidence>
<dbReference type="CDD" id="cd14727">
    <property type="entry name" value="ChanN-like"/>
    <property type="match status" value="1"/>
</dbReference>
<evidence type="ECO:0000313" key="3">
    <source>
        <dbReference type="EMBL" id="WZF90643.1"/>
    </source>
</evidence>
<gene>
    <name evidence="3" type="ORF">NLK58_10840</name>
</gene>